<protein>
    <submittedName>
        <fullName evidence="1">Uncharacterized protein</fullName>
    </submittedName>
</protein>
<evidence type="ECO:0000313" key="2">
    <source>
        <dbReference type="Proteomes" id="UP001064048"/>
    </source>
</evidence>
<comment type="caution">
    <text evidence="1">The sequence shown here is derived from an EMBL/GenBank/DDBJ whole genome shotgun (WGS) entry which is preliminary data.</text>
</comment>
<sequence>MSTFRPAGFSDDDSDSDDYGFYEKPARQYNAVQQQSAWKKTENNLQDAIINGNLPQVETIITCDLNNDANVKLDSGWTALMHACFHAQDKIVQFLLDHGADPNLHSDSVTPVMVACSNSSASHDTILNIFNSLVDKGCILNIGDKYGQTPLMRAVSSSRNELVQKLIDWNVNIEMRDQHGWTALFWAVHHNQPEILEILIENGARLTEVDKSGRTPLEIAQTHDHQDILAILHKHLKINDASDEANANSINQITSWHDFYPGVEKGFKPNYTCEIQHLLYGMNCERLAPIINESGIDLKTFLLLEESDMIKLGINMPFERQRLILGLRNFHIKGWNLNSVAGLYAQKLQNYSVLDCLTTLGAHLQQLYIMDATLQYTLRDYKRIQDQIKFEPPDSPTLLKLSNAAKKMLTNVNNIRREMKIMRGILIKEDVMSPKLFTAALEDAFKFLERKGLGININGEYITRLRFSDDIVVMAKSMEELNTMVEGLNRVTQRVVLKMNKDKTKVMSNVHVVPTPVLVRNSVLEVVDARRRSIVESNSDGQPQCLFVQNSSVR</sequence>
<gene>
    <name evidence="1" type="ORF">MSG28_001608</name>
</gene>
<keyword evidence="2" id="KW-1185">Reference proteome</keyword>
<dbReference type="Proteomes" id="UP001064048">
    <property type="component" value="Chromosome 2"/>
</dbReference>
<reference evidence="1 2" key="1">
    <citation type="journal article" date="2022" name="Genome Biol. Evol.">
        <title>The Spruce Budworm Genome: Reconstructing the Evolutionary History of Antifreeze Proteins.</title>
        <authorList>
            <person name="Beliveau C."/>
            <person name="Gagne P."/>
            <person name="Picq S."/>
            <person name="Vernygora O."/>
            <person name="Keeling C.I."/>
            <person name="Pinkney K."/>
            <person name="Doucet D."/>
            <person name="Wen F."/>
            <person name="Johnston J.S."/>
            <person name="Maaroufi H."/>
            <person name="Boyle B."/>
            <person name="Laroche J."/>
            <person name="Dewar K."/>
            <person name="Juretic N."/>
            <person name="Blackburn G."/>
            <person name="Nisole A."/>
            <person name="Brunet B."/>
            <person name="Brandao M."/>
            <person name="Lumley L."/>
            <person name="Duan J."/>
            <person name="Quan G."/>
            <person name="Lucarotti C.J."/>
            <person name="Roe A.D."/>
            <person name="Sperling F.A.H."/>
            <person name="Levesque R.C."/>
            <person name="Cusson M."/>
        </authorList>
    </citation>
    <scope>NUCLEOTIDE SEQUENCE [LARGE SCALE GENOMIC DNA]</scope>
    <source>
        <strain evidence="1">Glfc:IPQL:Cfum</strain>
    </source>
</reference>
<organism evidence="1 2">
    <name type="scientific">Choristoneura fumiferana</name>
    <name type="common">Spruce budworm moth</name>
    <name type="synonym">Archips fumiferana</name>
    <dbReference type="NCBI Taxonomy" id="7141"/>
    <lineage>
        <taxon>Eukaryota</taxon>
        <taxon>Metazoa</taxon>
        <taxon>Ecdysozoa</taxon>
        <taxon>Arthropoda</taxon>
        <taxon>Hexapoda</taxon>
        <taxon>Insecta</taxon>
        <taxon>Pterygota</taxon>
        <taxon>Neoptera</taxon>
        <taxon>Endopterygota</taxon>
        <taxon>Lepidoptera</taxon>
        <taxon>Glossata</taxon>
        <taxon>Ditrysia</taxon>
        <taxon>Tortricoidea</taxon>
        <taxon>Tortricidae</taxon>
        <taxon>Tortricinae</taxon>
        <taxon>Choristoneura</taxon>
    </lineage>
</organism>
<accession>A0ACC0KV58</accession>
<name>A0ACC0KV58_CHOFU</name>
<evidence type="ECO:0000313" key="1">
    <source>
        <dbReference type="EMBL" id="KAI8440229.1"/>
    </source>
</evidence>
<dbReference type="EMBL" id="CM046102">
    <property type="protein sequence ID" value="KAI8440229.1"/>
    <property type="molecule type" value="Genomic_DNA"/>
</dbReference>
<proteinExistence type="predicted"/>